<dbReference type="RefSeq" id="WP_117725165.1">
    <property type="nucleotide sequence ID" value="NZ_QSUL01000014.1"/>
</dbReference>
<evidence type="ECO:0000259" key="2">
    <source>
        <dbReference type="Pfam" id="PF01637"/>
    </source>
</evidence>
<dbReference type="Gene3D" id="3.40.50.300">
    <property type="entry name" value="P-loop containing nucleotide triphosphate hydrolases"/>
    <property type="match status" value="1"/>
</dbReference>
<dbReference type="AlphaFoldDB" id="A0A3E5B419"/>
<evidence type="ECO:0000313" key="5">
    <source>
        <dbReference type="Proteomes" id="UP000260983"/>
    </source>
</evidence>
<evidence type="ECO:0000259" key="3">
    <source>
        <dbReference type="Pfam" id="PF03008"/>
    </source>
</evidence>
<keyword evidence="4" id="KW-0547">Nucleotide-binding</keyword>
<dbReference type="GO" id="GO:0005524">
    <property type="term" value="F:ATP binding"/>
    <property type="evidence" value="ECO:0007669"/>
    <property type="project" value="UniProtKB-KW"/>
</dbReference>
<organism evidence="4 5">
    <name type="scientific">Bacteroides oleiciplenus</name>
    <dbReference type="NCBI Taxonomy" id="626931"/>
    <lineage>
        <taxon>Bacteria</taxon>
        <taxon>Pseudomonadati</taxon>
        <taxon>Bacteroidota</taxon>
        <taxon>Bacteroidia</taxon>
        <taxon>Bacteroidales</taxon>
        <taxon>Bacteroidaceae</taxon>
        <taxon>Bacteroides</taxon>
    </lineage>
</organism>
<proteinExistence type="predicted"/>
<dbReference type="PANTHER" id="PTHR34704">
    <property type="entry name" value="ATPASE"/>
    <property type="match status" value="1"/>
</dbReference>
<keyword evidence="1" id="KW-0175">Coiled coil</keyword>
<dbReference type="InterPro" id="IPR004256">
    <property type="entry name" value="DUF234"/>
</dbReference>
<dbReference type="InterPro" id="IPR027417">
    <property type="entry name" value="P-loop_NTPase"/>
</dbReference>
<dbReference type="EMBL" id="QSUL01000014">
    <property type="protein sequence ID" value="RGN32328.1"/>
    <property type="molecule type" value="Genomic_DNA"/>
</dbReference>
<evidence type="ECO:0000313" key="4">
    <source>
        <dbReference type="EMBL" id="RGN32328.1"/>
    </source>
</evidence>
<protein>
    <submittedName>
        <fullName evidence="4">ATP-binding protein</fullName>
    </submittedName>
</protein>
<dbReference type="Pfam" id="PF03008">
    <property type="entry name" value="DUF234"/>
    <property type="match status" value="1"/>
</dbReference>
<accession>A0A3E5B419</accession>
<feature type="coiled-coil region" evidence="1">
    <location>
        <begin position="407"/>
        <end position="434"/>
    </location>
</feature>
<evidence type="ECO:0000256" key="1">
    <source>
        <dbReference type="SAM" id="Coils"/>
    </source>
</evidence>
<dbReference type="Proteomes" id="UP000260983">
    <property type="component" value="Unassembled WGS sequence"/>
</dbReference>
<feature type="domain" description="DUF234" evidence="3">
    <location>
        <begin position="317"/>
        <end position="401"/>
    </location>
</feature>
<reference evidence="4 5" key="1">
    <citation type="submission" date="2018-08" db="EMBL/GenBank/DDBJ databases">
        <title>A genome reference for cultivated species of the human gut microbiota.</title>
        <authorList>
            <person name="Zou Y."/>
            <person name="Xue W."/>
            <person name="Luo G."/>
        </authorList>
    </citation>
    <scope>NUCLEOTIDE SEQUENCE [LARGE SCALE GENOMIC DNA]</scope>
    <source>
        <strain evidence="4 5">OM05-15BH</strain>
    </source>
</reference>
<keyword evidence="4" id="KW-0067">ATP-binding</keyword>
<dbReference type="Pfam" id="PF01637">
    <property type="entry name" value="ATPase_2"/>
    <property type="match status" value="1"/>
</dbReference>
<dbReference type="SUPFAM" id="SSF52540">
    <property type="entry name" value="P-loop containing nucleoside triphosphate hydrolases"/>
    <property type="match status" value="1"/>
</dbReference>
<dbReference type="InterPro" id="IPR011579">
    <property type="entry name" value="ATPase_dom"/>
</dbReference>
<dbReference type="PANTHER" id="PTHR34704:SF1">
    <property type="entry name" value="ATPASE"/>
    <property type="match status" value="1"/>
</dbReference>
<feature type="domain" description="ATPase" evidence="2">
    <location>
        <begin position="3"/>
        <end position="210"/>
    </location>
</feature>
<gene>
    <name evidence="4" type="ORF">DXB65_18735</name>
</gene>
<comment type="caution">
    <text evidence="4">The sequence shown here is derived from an EMBL/GenBank/DDBJ whole genome shotgun (WGS) entry which is preliminary data.</text>
</comment>
<name>A0A3E5B419_9BACE</name>
<sequence length="436" mass="51812">MEFFGREKELEVLAREQELSLTSARFTIIMGRRRIGKTYLIRRSFKNTPCLYILAKNEAEATFCASLQRQIQRELNIPIYGTIRSMRDIFEILFSYATKEHLNLVIDEVQEFFYVRKSIFADMQELWDQYKSEMKINFITCGSIYSLMKELFEDKKAAMYGRLTKRIELLPFSIATMKEILRHYFPSYRNEDLLCLYMLTGGVAKYIETLIDEQAFTKQKMLECFINAYMPFLTEGTDLINMEFRRESAIYYSILSLIADGKNTSGEIDSILETTSSAYLRNLEINYSLVRKVRPVFASERSRGIRYRLNDNFLQFWFRFIYPNLDLVESQRSDLLLEIIEQGYSVYSGFVLERYFQQRIREEERFSLIGNWWDSKGENEIDIVAVNRIDRQARIAEVKINPRKISLHVLEQKAQKLLSELKRYRIEYQGYSLEDM</sequence>